<keyword evidence="2" id="KW-1185">Reference proteome</keyword>
<reference evidence="1 2" key="1">
    <citation type="submission" date="2020-03" db="EMBL/GenBank/DDBJ databases">
        <title>Genomic Encyclopedia of Type Strains, Phase IV (KMG-IV): sequencing the most valuable type-strain genomes for metagenomic binning, comparative biology and taxonomic classification.</title>
        <authorList>
            <person name="Goeker M."/>
        </authorList>
    </citation>
    <scope>NUCLEOTIDE SEQUENCE [LARGE SCALE GENOMIC DNA]</scope>
    <source>
        <strain evidence="1 2">DSM 4733</strain>
    </source>
</reference>
<protein>
    <submittedName>
        <fullName evidence="1">Uncharacterized protein YegJ (DUF2314 family)</fullName>
    </submittedName>
</protein>
<accession>A0A7X5ZXC4</accession>
<comment type="caution">
    <text evidence="1">The sequence shown here is derived from an EMBL/GenBank/DDBJ whole genome shotgun (WGS) entry which is preliminary data.</text>
</comment>
<dbReference type="EMBL" id="JAASQV010000005">
    <property type="protein sequence ID" value="NIJ67092.1"/>
    <property type="molecule type" value="Genomic_DNA"/>
</dbReference>
<sequence>MRVPDLDEDGWCLASAADYHALDAETFEIPDERARASLKPGDFAKLIFLIAVEEDDEPITDRMWVVVREAADGSYFGLLDNEPDIDENDAFWLGTEVPFGPEHVIEVQAGNAESRDYAARAPLKIWPRD</sequence>
<evidence type="ECO:0000313" key="1">
    <source>
        <dbReference type="EMBL" id="NIJ67092.1"/>
    </source>
</evidence>
<proteinExistence type="predicted"/>
<dbReference type="AlphaFoldDB" id="A0A7X5ZXC4"/>
<dbReference type="Proteomes" id="UP000564677">
    <property type="component" value="Unassembled WGS sequence"/>
</dbReference>
<evidence type="ECO:0000313" key="2">
    <source>
        <dbReference type="Proteomes" id="UP000564677"/>
    </source>
</evidence>
<gene>
    <name evidence="1" type="ORF">FHR20_004070</name>
</gene>
<organism evidence="1 2">
    <name type="scientific">Sphingomonas leidyi</name>
    <dbReference type="NCBI Taxonomy" id="68569"/>
    <lineage>
        <taxon>Bacteria</taxon>
        <taxon>Pseudomonadati</taxon>
        <taxon>Pseudomonadota</taxon>
        <taxon>Alphaproteobacteria</taxon>
        <taxon>Sphingomonadales</taxon>
        <taxon>Sphingomonadaceae</taxon>
        <taxon>Sphingomonas</taxon>
    </lineage>
</organism>
<name>A0A7X5ZXC4_9SPHN</name>
<dbReference type="RefSeq" id="WP_167301384.1">
    <property type="nucleotide sequence ID" value="NZ_JAASQV010000005.1"/>
</dbReference>